<evidence type="ECO:0000259" key="10">
    <source>
        <dbReference type="SMART" id="SM00849"/>
    </source>
</evidence>
<evidence type="ECO:0000256" key="6">
    <source>
        <dbReference type="ARBA" id="ARBA00066568"/>
    </source>
</evidence>
<dbReference type="FunFam" id="3.60.15.30:FF:000001">
    <property type="entry name" value="Alkyl/aryl-sulfatase BDS1"/>
    <property type="match status" value="1"/>
</dbReference>
<dbReference type="InterPro" id="IPR029229">
    <property type="entry name" value="Alkyl_sulf_C"/>
</dbReference>
<protein>
    <recommendedName>
        <fullName evidence="7">Linear primary-alkylsulfatase</fullName>
        <ecNumber evidence="6">3.1.6.21</ecNumber>
    </recommendedName>
    <alternativeName>
        <fullName evidence="8">Type III linear primary-alkylsulfatase</fullName>
    </alternativeName>
</protein>
<dbReference type="SUPFAM" id="SSF55718">
    <property type="entry name" value="SCP-like"/>
    <property type="match status" value="1"/>
</dbReference>
<dbReference type="Gene3D" id="3.60.15.30">
    <property type="entry name" value="Metallo-beta-lactamase domain"/>
    <property type="match status" value="1"/>
</dbReference>
<feature type="domain" description="Metallo-beta-lactamase" evidence="10">
    <location>
        <begin position="118"/>
        <end position="340"/>
    </location>
</feature>
<dbReference type="GO" id="GO:0018741">
    <property type="term" value="F:linear primary-alkylsulfatase activity"/>
    <property type="evidence" value="ECO:0007669"/>
    <property type="project" value="UniProtKB-EC"/>
</dbReference>
<dbReference type="InterPro" id="IPR044097">
    <property type="entry name" value="Bds1/SdsA1_MBL-fold"/>
</dbReference>
<evidence type="ECO:0000256" key="1">
    <source>
        <dbReference type="ARBA" id="ARBA00001947"/>
    </source>
</evidence>
<feature type="compositionally biased region" description="Low complexity" evidence="9">
    <location>
        <begin position="1"/>
        <end position="25"/>
    </location>
</feature>
<dbReference type="SUPFAM" id="SSF56281">
    <property type="entry name" value="Metallo-hydrolase/oxidoreductase"/>
    <property type="match status" value="1"/>
</dbReference>
<organism evidence="11 12">
    <name type="scientific">Streptomyces mimosae</name>
    <dbReference type="NCBI Taxonomy" id="2586635"/>
    <lineage>
        <taxon>Bacteria</taxon>
        <taxon>Bacillati</taxon>
        <taxon>Actinomycetota</taxon>
        <taxon>Actinomycetes</taxon>
        <taxon>Kitasatosporales</taxon>
        <taxon>Streptomycetaceae</taxon>
        <taxon>Streptomyces</taxon>
    </lineage>
</organism>
<dbReference type="CDD" id="cd07710">
    <property type="entry name" value="arylsulfatase_Sdsa1-like_MBL-fold"/>
    <property type="match status" value="1"/>
</dbReference>
<evidence type="ECO:0000256" key="2">
    <source>
        <dbReference type="ARBA" id="ARBA00022723"/>
    </source>
</evidence>
<evidence type="ECO:0000313" key="12">
    <source>
        <dbReference type="Proteomes" id="UP000314251"/>
    </source>
</evidence>
<reference evidence="11" key="1">
    <citation type="submission" date="2019-10" db="EMBL/GenBank/DDBJ databases">
        <title>Nonomuraea sp. nov., isolated from Phyllanthus amarus.</title>
        <authorList>
            <person name="Klykleung N."/>
            <person name="Tanasupawat S."/>
        </authorList>
    </citation>
    <scope>NUCLEOTIDE SEQUENCE [LARGE SCALE GENOMIC DNA]</scope>
    <source>
        <strain evidence="11">3MP-10</strain>
    </source>
</reference>
<evidence type="ECO:0000256" key="4">
    <source>
        <dbReference type="ARBA" id="ARBA00022833"/>
    </source>
</evidence>
<dbReference type="GO" id="GO:0018909">
    <property type="term" value="P:dodecyl sulfate metabolic process"/>
    <property type="evidence" value="ECO:0007669"/>
    <property type="project" value="InterPro"/>
</dbReference>
<dbReference type="RefSeq" id="WP_139667505.1">
    <property type="nucleotide sequence ID" value="NZ_VDLY02000006.1"/>
</dbReference>
<dbReference type="OrthoDB" id="5240502at2"/>
<dbReference type="Gene3D" id="3.30.1050.10">
    <property type="entry name" value="SCP2 sterol-binding domain"/>
    <property type="match status" value="1"/>
</dbReference>
<keyword evidence="3" id="KW-0378">Hydrolase</keyword>
<dbReference type="InterPro" id="IPR036866">
    <property type="entry name" value="RibonucZ/Hydroxyglut_hydro"/>
</dbReference>
<evidence type="ECO:0000256" key="7">
    <source>
        <dbReference type="ARBA" id="ARBA00068034"/>
    </source>
</evidence>
<proteinExistence type="inferred from homology"/>
<dbReference type="PANTHER" id="PTHR43223">
    <property type="entry name" value="ALKYL/ARYL-SULFATASE"/>
    <property type="match status" value="1"/>
</dbReference>
<dbReference type="InterPro" id="IPR038536">
    <property type="entry name" value="Alkyl/aryl-sulf_dimr_sf"/>
</dbReference>
<keyword evidence="4" id="KW-0862">Zinc</keyword>
<dbReference type="InterPro" id="IPR001279">
    <property type="entry name" value="Metallo-B-lactamas"/>
</dbReference>
<evidence type="ECO:0000313" key="11">
    <source>
        <dbReference type="EMBL" id="KAB8166381.1"/>
    </source>
</evidence>
<evidence type="ECO:0000256" key="3">
    <source>
        <dbReference type="ARBA" id="ARBA00022801"/>
    </source>
</evidence>
<dbReference type="GO" id="GO:0046983">
    <property type="term" value="F:protein dimerization activity"/>
    <property type="evidence" value="ECO:0007669"/>
    <property type="project" value="InterPro"/>
</dbReference>
<dbReference type="EMBL" id="VDLY02000006">
    <property type="protein sequence ID" value="KAB8166381.1"/>
    <property type="molecule type" value="Genomic_DNA"/>
</dbReference>
<dbReference type="Pfam" id="PF14864">
    <property type="entry name" value="Alkyl_sulf_C"/>
    <property type="match status" value="1"/>
</dbReference>
<evidence type="ECO:0000256" key="8">
    <source>
        <dbReference type="ARBA" id="ARBA00075789"/>
    </source>
</evidence>
<dbReference type="Pfam" id="PF14863">
    <property type="entry name" value="Alkyl_sulf_dimr"/>
    <property type="match status" value="1"/>
</dbReference>
<dbReference type="GO" id="GO:0046872">
    <property type="term" value="F:metal ion binding"/>
    <property type="evidence" value="ECO:0007669"/>
    <property type="project" value="UniProtKB-KW"/>
</dbReference>
<evidence type="ECO:0000256" key="5">
    <source>
        <dbReference type="ARBA" id="ARBA00033751"/>
    </source>
</evidence>
<feature type="region of interest" description="Disordered" evidence="9">
    <location>
        <begin position="1"/>
        <end position="26"/>
    </location>
</feature>
<dbReference type="InterPro" id="IPR036527">
    <property type="entry name" value="SCP2_sterol-bd_dom_sf"/>
</dbReference>
<sequence length="645" mass="69800">MTPASEPAEPASAAQPAAPAKPAQPFLARAASELRGRLPFSDTQDFEDATRGLIARREPGTVTAEDGRVLWDNDAYAFLTGEAPDTVNPSLWRQSQLVAQQGLFEVVKGVYQVRGLDLSNVTFVEGTAGVVVIDPLLSTETAEAALALYREHRGERPVTGVVYTHSHVDHFGGVKGVTTQEDVDAGRVPVLAPEGFTEHAVAENVYAGTAMARRAAYMYGAALARGPRGQVGAGLGQTTSTGTISLIRPTVTVTTTGQEETVDGVRMVFQMAAGTEAPAEMLIHLPDFAALCLAEDATHTLHNLLTLRGALVRDPHVWSRCLTETIDLFGDATDVAFASHHWPTWGRERVRRFLTLQRDLYGYLHDQALRLINKGWTGSEIAEHLPLPPALEKAWSTRGYYGSFSHNLKAIYQRYLGWFDGNPAHLWQHTPVEAGRRYVAFMGGADAVVERARGSFEAGDLRWAAEVLNHVVLAQPDHAAARELLADTYEQLGYGAENGTWRNVYLSGATELREGRLGTPTVAASVDMVGNLTPGLLFDALAIQIDGPNAWDERLDIDVVLTDSAERYRLRLANGVLTHTTAPQREPADVTLTATARALPALALGDQTPERLADAGIRIDGDASVLHRLAAVLDPGDRDFPIVTP</sequence>
<name>A0A5N6ACJ7_9ACTN</name>
<dbReference type="EC" id="3.1.6.21" evidence="6"/>
<dbReference type="AlphaFoldDB" id="A0A5N6ACJ7"/>
<accession>A0A5N6ACJ7</accession>
<comment type="caution">
    <text evidence="11">The sequence shown here is derived from an EMBL/GenBank/DDBJ whole genome shotgun (WGS) entry which is preliminary data.</text>
</comment>
<dbReference type="InterPro" id="IPR029228">
    <property type="entry name" value="Alkyl_sulf_dimr"/>
</dbReference>
<dbReference type="FunFam" id="1.25.40.880:FF:000001">
    <property type="entry name" value="SDS hydrolase SdsA1"/>
    <property type="match status" value="1"/>
</dbReference>
<dbReference type="PANTHER" id="PTHR43223:SF1">
    <property type="entry name" value="ALKYL_ARYL-SULFATASE BDS1"/>
    <property type="match status" value="1"/>
</dbReference>
<keyword evidence="12" id="KW-1185">Reference proteome</keyword>
<keyword evidence="2" id="KW-0479">Metal-binding</keyword>
<gene>
    <name evidence="11" type="ORF">FH607_011155</name>
</gene>
<comment type="similarity">
    <text evidence="5">Belongs to the metallo-beta-lactamase superfamily. Type III sulfatase family.</text>
</comment>
<dbReference type="InterPro" id="IPR052195">
    <property type="entry name" value="Bact_Alkyl/Aryl-Sulfatase"/>
</dbReference>
<dbReference type="SMART" id="SM00849">
    <property type="entry name" value="Lactamase_B"/>
    <property type="match status" value="1"/>
</dbReference>
<comment type="cofactor">
    <cofactor evidence="1">
        <name>Zn(2+)</name>
        <dbReference type="ChEBI" id="CHEBI:29105"/>
    </cofactor>
</comment>
<dbReference type="Proteomes" id="UP000314251">
    <property type="component" value="Unassembled WGS sequence"/>
</dbReference>
<dbReference type="Pfam" id="PF00753">
    <property type="entry name" value="Lactamase_B"/>
    <property type="match status" value="1"/>
</dbReference>
<dbReference type="Gene3D" id="1.25.40.880">
    <property type="entry name" value="Alkyl sulfatase, dimerisation domain"/>
    <property type="match status" value="1"/>
</dbReference>
<evidence type="ECO:0000256" key="9">
    <source>
        <dbReference type="SAM" id="MobiDB-lite"/>
    </source>
</evidence>